<evidence type="ECO:0000313" key="8">
    <source>
        <dbReference type="EMBL" id="TCN62880.1"/>
    </source>
</evidence>
<organism evidence="8 9">
    <name type="scientific">Acetobacteroides hydrogenigenes</name>
    <dbReference type="NCBI Taxonomy" id="979970"/>
    <lineage>
        <taxon>Bacteria</taxon>
        <taxon>Pseudomonadati</taxon>
        <taxon>Bacteroidota</taxon>
        <taxon>Bacteroidia</taxon>
        <taxon>Bacteroidales</taxon>
        <taxon>Rikenellaceae</taxon>
        <taxon>Acetobacteroides</taxon>
    </lineage>
</organism>
<dbReference type="Pfam" id="PF01553">
    <property type="entry name" value="Acyltransferase"/>
    <property type="match status" value="1"/>
</dbReference>
<dbReference type="InterPro" id="IPR002123">
    <property type="entry name" value="Plipid/glycerol_acylTrfase"/>
</dbReference>
<evidence type="ECO:0000256" key="2">
    <source>
        <dbReference type="ARBA" id="ARBA00022475"/>
    </source>
</evidence>
<dbReference type="InterPro" id="IPR004869">
    <property type="entry name" value="MMPL_dom"/>
</dbReference>
<feature type="transmembrane region" description="Helical" evidence="6">
    <location>
        <begin position="663"/>
        <end position="682"/>
    </location>
</feature>
<evidence type="ECO:0000256" key="3">
    <source>
        <dbReference type="ARBA" id="ARBA00022692"/>
    </source>
</evidence>
<feature type="transmembrane region" description="Helical" evidence="6">
    <location>
        <begin position="325"/>
        <end position="342"/>
    </location>
</feature>
<protein>
    <submittedName>
        <fullName evidence="8">1-acyl-sn-glycerol-3-phosphate acyltransferase</fullName>
    </submittedName>
</protein>
<keyword evidence="3 6" id="KW-0812">Transmembrane</keyword>
<keyword evidence="5 6" id="KW-0472">Membrane</keyword>
<evidence type="ECO:0000256" key="1">
    <source>
        <dbReference type="ARBA" id="ARBA00004651"/>
    </source>
</evidence>
<keyword evidence="8" id="KW-0808">Transferase</keyword>
<feature type="transmembrane region" description="Helical" evidence="6">
    <location>
        <begin position="787"/>
        <end position="809"/>
    </location>
</feature>
<gene>
    <name evidence="8" type="ORF">CLV25_11715</name>
</gene>
<keyword evidence="9" id="KW-1185">Reference proteome</keyword>
<dbReference type="CDD" id="cd02440">
    <property type="entry name" value="AdoMet_MTases"/>
    <property type="match status" value="1"/>
</dbReference>
<dbReference type="PANTHER" id="PTHR33406:SF13">
    <property type="entry name" value="MEMBRANE PROTEIN YDFJ"/>
    <property type="match status" value="1"/>
</dbReference>
<feature type="transmembrane region" description="Helical" evidence="6">
    <location>
        <begin position="829"/>
        <end position="852"/>
    </location>
</feature>
<evidence type="ECO:0000256" key="5">
    <source>
        <dbReference type="ARBA" id="ARBA00023136"/>
    </source>
</evidence>
<feature type="transmembrane region" description="Helical" evidence="6">
    <location>
        <begin position="393"/>
        <end position="413"/>
    </location>
</feature>
<dbReference type="Pfam" id="PF13847">
    <property type="entry name" value="Methyltransf_31"/>
    <property type="match status" value="1"/>
</dbReference>
<dbReference type="OrthoDB" id="9803035at2"/>
<evidence type="ECO:0000256" key="4">
    <source>
        <dbReference type="ARBA" id="ARBA00022989"/>
    </source>
</evidence>
<feature type="transmembrane region" description="Helical" evidence="6">
    <location>
        <begin position="18"/>
        <end position="35"/>
    </location>
</feature>
<dbReference type="SUPFAM" id="SSF69593">
    <property type="entry name" value="Glycerol-3-phosphate (1)-acyltransferase"/>
    <property type="match status" value="1"/>
</dbReference>
<comment type="subcellular location">
    <subcellularLocation>
        <location evidence="1">Cell membrane</location>
        <topology evidence="1">Multi-pass membrane protein</topology>
    </subcellularLocation>
</comment>
<feature type="transmembrane region" description="Helical" evidence="6">
    <location>
        <begin position="362"/>
        <end position="381"/>
    </location>
</feature>
<dbReference type="Proteomes" id="UP000294830">
    <property type="component" value="Unassembled WGS sequence"/>
</dbReference>
<keyword evidence="2" id="KW-1003">Cell membrane</keyword>
<reference evidence="8 9" key="1">
    <citation type="submission" date="2019-03" db="EMBL/GenBank/DDBJ databases">
        <title>Genomic Encyclopedia of Archaeal and Bacterial Type Strains, Phase II (KMG-II): from individual species to whole genera.</title>
        <authorList>
            <person name="Goeker M."/>
        </authorList>
    </citation>
    <scope>NUCLEOTIDE SEQUENCE [LARGE SCALE GENOMIC DNA]</scope>
    <source>
        <strain evidence="8 9">RL-C</strain>
    </source>
</reference>
<feature type="transmembrane region" description="Helical" evidence="6">
    <location>
        <begin position="273"/>
        <end position="291"/>
    </location>
</feature>
<dbReference type="Gene3D" id="3.40.50.150">
    <property type="entry name" value="Vaccinia Virus protein VP39"/>
    <property type="match status" value="1"/>
</dbReference>
<feature type="transmembrane region" description="Helical" evidence="6">
    <location>
        <begin position="297"/>
        <end position="318"/>
    </location>
</feature>
<feature type="domain" description="Phospholipid/glycerol acyltransferase" evidence="7">
    <location>
        <begin position="897"/>
        <end position="1006"/>
    </location>
</feature>
<name>A0A4V2RNA7_9BACT</name>
<dbReference type="InterPro" id="IPR050545">
    <property type="entry name" value="Mycobact_MmpL"/>
</dbReference>
<evidence type="ECO:0000259" key="7">
    <source>
        <dbReference type="SMART" id="SM00563"/>
    </source>
</evidence>
<feature type="transmembrane region" description="Helical" evidence="6">
    <location>
        <begin position="688"/>
        <end position="708"/>
    </location>
</feature>
<sequence length="1283" mass="144182">MDTFFIRIYNYFYNRKPLLYSLMVGSIIVLSFFAVKVNFDEDVTSFFPDGKDNQKTALVFKNLKVKDKIIILFSSADSSKTSDPDKLIEASEVFVGKLKKSTAAPLIKDVVTEVNVSAMNQVTDFIYANLPIYLTDKDYSKLDSLTSPEAIKHKMQTNYENLISPMGVALKDIVVKDPLGLGNSALSGLKVFGEAANYTMYDGYIFSEDMSKMLVLIDPVNGTGSTGKNEALISSIEEQAKTVMQQMTEVSIEHYGGPSVAVYNARQIKKDTMITLTIAILIIVVFISLAFRNWWAMILISLPVLFGGLFALALIYFISGSMSSIAIGAGAAVFGIAMSYSIHVLSHREHTKTIPQVIEELAYPLTIGSFTTIGAFLGLLFTNSKLLRDFGLFAALSLVGTTIFCLVFLPHMLSEKKREKKSKLLEWIERANSYRYDSNKWLIGFIVILVGVCFFWYNDVRFDSDMMHLNYESDALKKTEQKINSIYNGTSKKVLFVSACKNNDSLLTAYASINKKLALLQSEGKIEKSLSAQQYLVPVEVQKERIEKWNKFWTKERRERVCALIEANAAALQFAPGCFNGFKDILDKTYQPISFSAKELAASPLFKDWASSADSLSMLITQVAVKDKYKDEVYHQMRSEKDLVVVDRSYFAQKMAASVNNDFNLILVICSVLVFLALLLSYGRLELAIMSFIPMAISWIIILGLMAILGIEFNIVNIILSTFVFGIGDDFSIFIMDGLLNEYKTGKKMLSSHKTAIFFSAFTSIVGMGALIFAGHPALQSISMISLLGMVAVVLISYTVQPIIFRLFIASQVKRGGFPYTILGIARSLFAYIFFLFGCIFLQLQMMISWIIPVSKKRKKYWFHVSVSFATRAVVDVMFMVRKVRINKHGEDFKKPAVIVANHQSFIDILVLLGLNPKTVMVTNGWVWNSPFFGRIVRYADFYHTANGYEALADSLKEKIADGYSVVVFPEGTRSVDGSIKRFHKGAFYLAETLKMDILPIVLYGNGMVISKRQPFFIKKGTIVTDIMERIPYGNTQFGSGYKEKSKDIGALVRAEYSSLCDEFGKADNPYFFEALTNSYTYKGPVLEWYMKVKVRMEKRYRVFDNLIPKDATITDIGCGYGPLCFMLSMYSPKRTILGIDYDEEKIAVANHSFLKNENLTFVCANAAKYEIPYSDIFILNDVLHYMGIDAQEALIQKCIAALNPGGKIIIRDGDTSKQDKHKVTKLTEKFSTEIFKFNKTEGELCFSSADQIKVITKSSGLNISIMDNDVHTSNTIYILQKQ</sequence>
<feature type="transmembrane region" description="Helical" evidence="6">
    <location>
        <begin position="756"/>
        <end position="775"/>
    </location>
</feature>
<dbReference type="GO" id="GO:0016746">
    <property type="term" value="F:acyltransferase activity"/>
    <property type="evidence" value="ECO:0007669"/>
    <property type="project" value="UniProtKB-KW"/>
</dbReference>
<comment type="caution">
    <text evidence="8">The sequence shown here is derived from an EMBL/GenBank/DDBJ whole genome shotgun (WGS) entry which is preliminary data.</text>
</comment>
<dbReference type="SUPFAM" id="SSF82866">
    <property type="entry name" value="Multidrug efflux transporter AcrB transmembrane domain"/>
    <property type="match status" value="2"/>
</dbReference>
<dbReference type="InterPro" id="IPR029063">
    <property type="entry name" value="SAM-dependent_MTases_sf"/>
</dbReference>
<evidence type="ECO:0000256" key="6">
    <source>
        <dbReference type="SAM" id="Phobius"/>
    </source>
</evidence>
<feature type="transmembrane region" description="Helical" evidence="6">
    <location>
        <begin position="441"/>
        <end position="457"/>
    </location>
</feature>
<dbReference type="GO" id="GO:0005886">
    <property type="term" value="C:plasma membrane"/>
    <property type="evidence" value="ECO:0007669"/>
    <property type="project" value="UniProtKB-SubCell"/>
</dbReference>
<dbReference type="Pfam" id="PF03176">
    <property type="entry name" value="MMPL"/>
    <property type="match status" value="2"/>
</dbReference>
<proteinExistence type="predicted"/>
<dbReference type="SUPFAM" id="SSF53335">
    <property type="entry name" value="S-adenosyl-L-methionine-dependent methyltransferases"/>
    <property type="match status" value="1"/>
</dbReference>
<dbReference type="EMBL" id="SLWB01000017">
    <property type="protein sequence ID" value="TCN62880.1"/>
    <property type="molecule type" value="Genomic_DNA"/>
</dbReference>
<dbReference type="PANTHER" id="PTHR33406">
    <property type="entry name" value="MEMBRANE PROTEIN MJ1562-RELATED"/>
    <property type="match status" value="1"/>
</dbReference>
<dbReference type="Gene3D" id="1.20.1640.10">
    <property type="entry name" value="Multidrug efflux transporter AcrB transmembrane domain"/>
    <property type="match status" value="2"/>
</dbReference>
<dbReference type="RefSeq" id="WP_131840288.1">
    <property type="nucleotide sequence ID" value="NZ_SLWB01000017.1"/>
</dbReference>
<feature type="transmembrane region" description="Helical" evidence="6">
    <location>
        <begin position="715"/>
        <end position="736"/>
    </location>
</feature>
<accession>A0A4V2RNA7</accession>
<dbReference type="SMART" id="SM00563">
    <property type="entry name" value="PlsC"/>
    <property type="match status" value="1"/>
</dbReference>
<keyword evidence="8" id="KW-0012">Acyltransferase</keyword>
<dbReference type="InterPro" id="IPR025714">
    <property type="entry name" value="Methyltranfer_dom"/>
</dbReference>
<feature type="transmembrane region" description="Helical" evidence="6">
    <location>
        <begin position="861"/>
        <end position="881"/>
    </location>
</feature>
<dbReference type="CDD" id="cd07989">
    <property type="entry name" value="LPLAT_AGPAT-like"/>
    <property type="match status" value="1"/>
</dbReference>
<evidence type="ECO:0000313" key="9">
    <source>
        <dbReference type="Proteomes" id="UP000294830"/>
    </source>
</evidence>
<keyword evidence="4 6" id="KW-1133">Transmembrane helix</keyword>